<sequence length="244" mass="25894">MDRMIYTAAKGAARVMEAQAIRANNLANADTTGFKADLERVNAMVVNPMGNSLQTRVLAQTQSSGFSQQTGAMNPTGRTLDLAINDTGLFAVMTAEGEGYTRSGAIQPDADGQLTLDGRPVAGIDGPIVLPEYRELFVGDDGRLSIIADEGGIIEEVGQLKLVNPEINTLTKGLDGLLYPADRQPLPASEQVSVSSGFLEASNVQAVGELIAAMDLSRQFEVQVKLMKSAEKLAEAGNRLLRDA</sequence>
<keyword evidence="11" id="KW-1185">Reference proteome</keyword>
<dbReference type="EMBL" id="JAESVD010000014">
    <property type="protein sequence ID" value="MBL4915220.1"/>
    <property type="molecule type" value="Genomic_DNA"/>
</dbReference>
<evidence type="ECO:0000313" key="11">
    <source>
        <dbReference type="Proteomes" id="UP000604898"/>
    </source>
</evidence>
<keyword evidence="10" id="KW-0969">Cilium</keyword>
<evidence type="ECO:0000256" key="6">
    <source>
        <dbReference type="RuleBase" id="RU362116"/>
    </source>
</evidence>
<comment type="similarity">
    <text evidence="2 6">Belongs to the flagella basal body rod proteins family.</text>
</comment>
<evidence type="ECO:0000259" key="8">
    <source>
        <dbReference type="Pfam" id="PF06429"/>
    </source>
</evidence>
<dbReference type="Proteomes" id="UP000604898">
    <property type="component" value="Unassembled WGS sequence"/>
</dbReference>
<protein>
    <recommendedName>
        <fullName evidence="5 6">Flagellar basal-body rod protein FlgF</fullName>
    </recommendedName>
</protein>
<dbReference type="Pfam" id="PF22692">
    <property type="entry name" value="LlgE_F_G_D1"/>
    <property type="match status" value="1"/>
</dbReference>
<keyword evidence="3 6" id="KW-0975">Bacterial flagellum</keyword>
<keyword evidence="10" id="KW-0282">Flagellum</keyword>
<keyword evidence="10" id="KW-0966">Cell projection</keyword>
<evidence type="ECO:0000259" key="7">
    <source>
        <dbReference type="Pfam" id="PF00460"/>
    </source>
</evidence>
<name>A0ABS1T3R5_9GAMM</name>
<feature type="domain" description="Flagellar basal body rod protein N-terminal" evidence="7">
    <location>
        <begin position="5"/>
        <end position="35"/>
    </location>
</feature>
<evidence type="ECO:0000256" key="5">
    <source>
        <dbReference type="ARBA" id="ARBA00040228"/>
    </source>
</evidence>
<organism evidence="10 11">
    <name type="scientific">Shewanella schlegeliana</name>
    <dbReference type="NCBI Taxonomy" id="190308"/>
    <lineage>
        <taxon>Bacteria</taxon>
        <taxon>Pseudomonadati</taxon>
        <taxon>Pseudomonadota</taxon>
        <taxon>Gammaproteobacteria</taxon>
        <taxon>Alteromonadales</taxon>
        <taxon>Shewanellaceae</taxon>
        <taxon>Shewanella</taxon>
    </lineage>
</organism>
<evidence type="ECO:0000259" key="9">
    <source>
        <dbReference type="Pfam" id="PF22692"/>
    </source>
</evidence>
<dbReference type="Pfam" id="PF00460">
    <property type="entry name" value="Flg_bb_rod"/>
    <property type="match status" value="1"/>
</dbReference>
<evidence type="ECO:0000313" key="10">
    <source>
        <dbReference type="EMBL" id="MBL4915220.1"/>
    </source>
</evidence>
<dbReference type="InterPro" id="IPR037925">
    <property type="entry name" value="FlgE/F/G-like"/>
</dbReference>
<reference evidence="10 11" key="1">
    <citation type="submission" date="2021-01" db="EMBL/GenBank/DDBJ databases">
        <title>Genome sequence of Shewanella schlegeliana JCM 11561.</title>
        <authorList>
            <person name="Zhang H."/>
            <person name="Li C."/>
        </authorList>
    </citation>
    <scope>NUCLEOTIDE SEQUENCE [LARGE SCALE GENOMIC DNA]</scope>
    <source>
        <strain evidence="10 11">JCM 11561</strain>
    </source>
</reference>
<evidence type="ECO:0000256" key="4">
    <source>
        <dbReference type="ARBA" id="ARBA00038560"/>
    </source>
</evidence>
<dbReference type="NCBIfam" id="TIGR03506">
    <property type="entry name" value="FlgEFG_subfam"/>
    <property type="match status" value="1"/>
</dbReference>
<dbReference type="Pfam" id="PF06429">
    <property type="entry name" value="Flg_bbr_C"/>
    <property type="match status" value="1"/>
</dbReference>
<gene>
    <name evidence="10" type="primary">flgF</name>
    <name evidence="10" type="ORF">JMA39_19170</name>
</gene>
<dbReference type="InterPro" id="IPR010930">
    <property type="entry name" value="Flg_bb/hook_C_dom"/>
</dbReference>
<accession>A0ABS1T3R5</accession>
<dbReference type="RefSeq" id="WP_202723492.1">
    <property type="nucleotide sequence ID" value="NZ_BPEX01000040.1"/>
</dbReference>
<dbReference type="PANTHER" id="PTHR30435">
    <property type="entry name" value="FLAGELLAR PROTEIN"/>
    <property type="match status" value="1"/>
</dbReference>
<proteinExistence type="inferred from homology"/>
<comment type="subunit">
    <text evidence="4 6">The basal body constitutes a major portion of the flagellar organelle and consists of five rings (E,L,P,S, and M) mounted on a central rod. The rod consists of about 26 subunits of FlgG in the distal portion, and FlgB, FlgC and FlgF are thought to build up the proximal portion of the rod with about 6 subunits each.</text>
</comment>
<dbReference type="SUPFAM" id="SSF117143">
    <property type="entry name" value="Flagellar hook protein flgE"/>
    <property type="match status" value="1"/>
</dbReference>
<dbReference type="NCBIfam" id="NF009280">
    <property type="entry name" value="PRK12640.1"/>
    <property type="match status" value="1"/>
</dbReference>
<feature type="domain" description="Flagellar basal-body/hook protein C-terminal" evidence="8">
    <location>
        <begin position="196"/>
        <end position="240"/>
    </location>
</feature>
<evidence type="ECO:0000256" key="1">
    <source>
        <dbReference type="ARBA" id="ARBA00004117"/>
    </source>
</evidence>
<dbReference type="InterPro" id="IPR053967">
    <property type="entry name" value="LlgE_F_G-like_D1"/>
</dbReference>
<dbReference type="PANTHER" id="PTHR30435:SF18">
    <property type="entry name" value="FLAGELLAR BASAL-BODY ROD PROTEIN FLGF"/>
    <property type="match status" value="1"/>
</dbReference>
<feature type="domain" description="Flagellar hook protein FlgE/F/G-like D1" evidence="9">
    <location>
        <begin position="83"/>
        <end position="145"/>
    </location>
</feature>
<dbReference type="InterPro" id="IPR020013">
    <property type="entry name" value="Flagellar_FlgE/F/G"/>
</dbReference>
<evidence type="ECO:0000256" key="2">
    <source>
        <dbReference type="ARBA" id="ARBA00009677"/>
    </source>
</evidence>
<comment type="caution">
    <text evidence="10">The sequence shown here is derived from an EMBL/GenBank/DDBJ whole genome shotgun (WGS) entry which is preliminary data.</text>
</comment>
<dbReference type="InterPro" id="IPR001444">
    <property type="entry name" value="Flag_bb_rod_N"/>
</dbReference>
<comment type="subcellular location">
    <subcellularLocation>
        <location evidence="1 6">Bacterial flagellum basal body</location>
    </subcellularLocation>
</comment>
<evidence type="ECO:0000256" key="3">
    <source>
        <dbReference type="ARBA" id="ARBA00023143"/>
    </source>
</evidence>